<dbReference type="FunFam" id="2.10.70.100:FF:000001">
    <property type="entry name" value="Sensory transduction histidine kinase"/>
    <property type="match status" value="1"/>
</dbReference>
<dbReference type="InterPro" id="IPR052162">
    <property type="entry name" value="Sensor_kinase/Photoreceptor"/>
</dbReference>
<feature type="domain" description="PAS" evidence="14">
    <location>
        <begin position="141"/>
        <end position="211"/>
    </location>
</feature>
<keyword evidence="11" id="KW-0418">Kinase</keyword>
<evidence type="ECO:0000256" key="3">
    <source>
        <dbReference type="ARBA" id="ARBA00012438"/>
    </source>
</evidence>
<dbReference type="InterPro" id="IPR029016">
    <property type="entry name" value="GAF-like_dom_sf"/>
</dbReference>
<dbReference type="OrthoDB" id="9759607at2"/>
<dbReference type="RefSeq" id="WP_079701101.1">
    <property type="nucleotide sequence ID" value="NZ_FUYR01000001.1"/>
</dbReference>
<gene>
    <name evidence="16" type="ORF">SAMN05661099_0531</name>
</gene>
<dbReference type="Gene3D" id="3.30.450.20">
    <property type="entry name" value="PAS domain"/>
    <property type="match status" value="9"/>
</dbReference>
<dbReference type="STRING" id="572036.SAMN05661099_0531"/>
<evidence type="ECO:0000256" key="12">
    <source>
        <dbReference type="ARBA" id="ARBA00022989"/>
    </source>
</evidence>
<dbReference type="InterPro" id="IPR036097">
    <property type="entry name" value="HisK_dim/P_sf"/>
</dbReference>
<dbReference type="PANTHER" id="PTHR43304:SF1">
    <property type="entry name" value="PAC DOMAIN-CONTAINING PROTEIN"/>
    <property type="match status" value="1"/>
</dbReference>
<evidence type="ECO:0000256" key="4">
    <source>
        <dbReference type="ARBA" id="ARBA00022475"/>
    </source>
</evidence>
<organism evidence="16 17">
    <name type="scientific">Daejeonella lutea</name>
    <dbReference type="NCBI Taxonomy" id="572036"/>
    <lineage>
        <taxon>Bacteria</taxon>
        <taxon>Pseudomonadati</taxon>
        <taxon>Bacteroidota</taxon>
        <taxon>Sphingobacteriia</taxon>
        <taxon>Sphingobacteriales</taxon>
        <taxon>Sphingobacteriaceae</taxon>
        <taxon>Daejeonella</taxon>
    </lineage>
</organism>
<dbReference type="SMART" id="SM00086">
    <property type="entry name" value="PAC"/>
    <property type="match status" value="8"/>
</dbReference>
<dbReference type="PROSITE" id="PS50113">
    <property type="entry name" value="PAC"/>
    <property type="match status" value="4"/>
</dbReference>
<dbReference type="GO" id="GO:0006355">
    <property type="term" value="P:regulation of DNA-templated transcription"/>
    <property type="evidence" value="ECO:0007669"/>
    <property type="project" value="InterPro"/>
</dbReference>
<dbReference type="GO" id="GO:0000166">
    <property type="term" value="F:nucleotide binding"/>
    <property type="evidence" value="ECO:0007669"/>
    <property type="project" value="UniProtKB-KW"/>
</dbReference>
<evidence type="ECO:0000256" key="2">
    <source>
        <dbReference type="ARBA" id="ARBA00004429"/>
    </source>
</evidence>
<dbReference type="Gene3D" id="3.30.450.40">
    <property type="match status" value="1"/>
</dbReference>
<dbReference type="Pfam" id="PF00989">
    <property type="entry name" value="PAS"/>
    <property type="match status" value="1"/>
</dbReference>
<accession>A0A1T5ABM6</accession>
<feature type="domain" description="PAC" evidence="15">
    <location>
        <begin position="972"/>
        <end position="1024"/>
    </location>
</feature>
<comment type="catalytic activity">
    <reaction evidence="1">
        <text>ATP + protein L-histidine = ADP + protein N-phospho-L-histidine.</text>
        <dbReference type="EC" id="2.7.13.3"/>
    </reaction>
</comment>
<dbReference type="InterPro" id="IPR001610">
    <property type="entry name" value="PAC"/>
</dbReference>
<evidence type="ECO:0000256" key="5">
    <source>
        <dbReference type="ARBA" id="ARBA00022519"/>
    </source>
</evidence>
<feature type="domain" description="PAC" evidence="15">
    <location>
        <begin position="714"/>
        <end position="766"/>
    </location>
</feature>
<keyword evidence="13" id="KW-0472">Membrane</keyword>
<dbReference type="NCBIfam" id="TIGR00229">
    <property type="entry name" value="sensory_box"/>
    <property type="match status" value="7"/>
</dbReference>
<sequence length="1516" mass="173339">MISVDDLLQVLKISPAPLALIGLSQNSNQLLFANNCYQKLLGLPDQAGIDLVYKDFITGVSTLDIHDVNRLEQAIQDVFSTGNAIQVSKVNVQYGVKDGDSNDFVLFDHSPILDDGAVKFVCQTIVLPKLASQSSFDLERARNSTQKIMESSLDVICTVDREGCFVSVSAAAKRIWGFEPEELIGRPYIDLVFTEDKDLTLKASYDIIGGTEMTNFENRYVRKDGTLVNIVWSARWDEADQIMYCIAKDATEKKAAEFELITSEKRYRTLVEHGDDAIVILGANGKAIYVSPSITRVLGYSEEEALALSLEDILHPADRVSVSRRMAEAMVRPGETINGQTARIRHKDGSWRWIEATLTNMFHDPMINGIVDNFRDVTDKKEAELENNLMISNTEESFVLLDIDLNIVSYNNQFQHLYQRYFNTTVIKGDSILTYVSPERRPGLAQLYANVLLGGSELSEVTVYEPDTKEKRIFSLKYKPARGESGEIIGAFVTATDITERHQVLEQLTSSQERYRLLFHSSPLPIFVYDFLNFGILDVNDTAIEKYGYSRDEFLKRSILDILSESEIESHRLREMHEHIEIADRALNFGIFKHRKKHGALVHSDVSVYKIKYDGRDCMMAACNDVTERDIAFQLIKENETKLLAAQKIAKVGYWQSFPDKKGLYWSDEVYNIWERDKRTFKLDFESHFNTIHPDDQEEFMLSRERAFKDGVQHDVEHRILLPDGSIKWVHALGNLIRNEKGEILIFEGTVQDITKDKLALEKLLISEARHRGILESQTNYMIRTDLEGNYTFYNQKFVQDFGWLYGSREIIGMSVLSSVMEYHHDQVLETVSLCFANLNKVFQVFVDKPRKGGVGVVTTLWDFICLTDSKGRPSEIQCIGIDVSEWKQAQQELEESNTRYEYVTKATSDAIWDWDLRTDEVYRGSGFKALFGRSVQAGPGQTFWEEFIHPGDIEHVRTFIRKAKQGQIKRWTLEYRFKKDSGDYAFVQDKCILISDKEGVPVKMVGAIQDITRRRIAEKQKTLQAETSLIFNSPREHLNDILSKVLGNLLHYGDIAIAEIWLLESDLKSMTLVSKSAKSPEMEEFYQASRNIKSLKIGEGIPGKVWQNRSFIIWDSIDQDLQFPRHEAALMSGIKTALGMPLSYNDELLGTLVLGIQEKGQNFLEHESFRDEFCKHLSSEIKRKQLDQELSQIFSFAPDVITVAGNDGYFKKINPAACKILGYSEEELLGNPIATFVHPDDQKRTDKVIRNLSRRRKTVHFENRCISKAGKVVWLAWASTPSPEDNLIFAVAKDVTEKKNLEFLLEKSNRLAEIGSWELDIQQGSLYWGPIARKIHDLEEDFVPGIESWLSFYDEGLIRDTVRTAIHRAIETGVPWDMELEILTAIGKRKWIRSIGEVERVNGNVVKLYGNFQNINNRKIAELERTNYIEAIEKQNQRFSEIAWIQSHVVRAPIARLMGLVDLIKHPASDEELKKELLGYVFDSATELDGIVREITLKTEEIDLNTERELVSIKE</sequence>
<dbReference type="InterPro" id="IPR000700">
    <property type="entry name" value="PAS-assoc_C"/>
</dbReference>
<dbReference type="SMART" id="SM00091">
    <property type="entry name" value="PAS"/>
    <property type="match status" value="8"/>
</dbReference>
<dbReference type="SUPFAM" id="SSF55785">
    <property type="entry name" value="PYP-like sensor domain (PAS domain)"/>
    <property type="match status" value="9"/>
</dbReference>
<protein>
    <recommendedName>
        <fullName evidence="3">histidine kinase</fullName>
        <ecNumber evidence="3">2.7.13.3</ecNumber>
    </recommendedName>
</protein>
<dbReference type="GO" id="GO:0005886">
    <property type="term" value="C:plasma membrane"/>
    <property type="evidence" value="ECO:0007669"/>
    <property type="project" value="UniProtKB-SubCell"/>
</dbReference>
<feature type="domain" description="PAC" evidence="15">
    <location>
        <begin position="338"/>
        <end position="389"/>
    </location>
</feature>
<evidence type="ECO:0000256" key="13">
    <source>
        <dbReference type="ARBA" id="ARBA00023136"/>
    </source>
</evidence>
<dbReference type="EC" id="2.7.13.3" evidence="3"/>
<proteinExistence type="predicted"/>
<dbReference type="PROSITE" id="PS50112">
    <property type="entry name" value="PAS"/>
    <property type="match status" value="5"/>
</dbReference>
<dbReference type="Gene3D" id="2.10.70.100">
    <property type="match status" value="1"/>
</dbReference>
<dbReference type="SUPFAM" id="SSF55781">
    <property type="entry name" value="GAF domain-like"/>
    <property type="match status" value="1"/>
</dbReference>
<feature type="domain" description="PAS" evidence="14">
    <location>
        <begin position="511"/>
        <end position="569"/>
    </location>
</feature>
<keyword evidence="6" id="KW-0597">Phosphoprotein</keyword>
<dbReference type="InterPro" id="IPR035965">
    <property type="entry name" value="PAS-like_dom_sf"/>
</dbReference>
<keyword evidence="5" id="KW-0997">Cell inner membrane</keyword>
<dbReference type="Pfam" id="PF08448">
    <property type="entry name" value="PAS_4"/>
    <property type="match status" value="1"/>
</dbReference>
<keyword evidence="12" id="KW-1133">Transmembrane helix</keyword>
<keyword evidence="10" id="KW-0547">Nucleotide-binding</keyword>
<name>A0A1T5ABM6_9SPHI</name>
<feature type="domain" description="PAS" evidence="14">
    <location>
        <begin position="263"/>
        <end position="333"/>
    </location>
</feature>
<dbReference type="GO" id="GO:0000155">
    <property type="term" value="F:phosphorelay sensor kinase activity"/>
    <property type="evidence" value="ECO:0007669"/>
    <property type="project" value="InterPro"/>
</dbReference>
<evidence type="ECO:0000256" key="10">
    <source>
        <dbReference type="ARBA" id="ARBA00022741"/>
    </source>
</evidence>
<feature type="domain" description="PAC" evidence="15">
    <location>
        <begin position="457"/>
        <end position="510"/>
    </location>
</feature>
<dbReference type="PANTHER" id="PTHR43304">
    <property type="entry name" value="PHYTOCHROME-LIKE PROTEIN CPH1"/>
    <property type="match status" value="1"/>
</dbReference>
<keyword evidence="4" id="KW-1003">Cell membrane</keyword>
<comment type="subcellular location">
    <subcellularLocation>
        <location evidence="2">Cell inner membrane</location>
        <topology evidence="2">Multi-pass membrane protein</topology>
    </subcellularLocation>
</comment>
<reference evidence="17" key="1">
    <citation type="submission" date="2017-02" db="EMBL/GenBank/DDBJ databases">
        <authorList>
            <person name="Varghese N."/>
            <person name="Submissions S."/>
        </authorList>
    </citation>
    <scope>NUCLEOTIDE SEQUENCE [LARGE SCALE GENOMIC DNA]</scope>
    <source>
        <strain evidence="17">DSM 22385</strain>
    </source>
</reference>
<dbReference type="InterPro" id="IPR013656">
    <property type="entry name" value="PAS_4"/>
</dbReference>
<evidence type="ECO:0000313" key="16">
    <source>
        <dbReference type="EMBL" id="SKB32083.1"/>
    </source>
</evidence>
<evidence type="ECO:0000313" key="17">
    <source>
        <dbReference type="Proteomes" id="UP000189981"/>
    </source>
</evidence>
<evidence type="ECO:0000256" key="11">
    <source>
        <dbReference type="ARBA" id="ARBA00022777"/>
    </source>
</evidence>
<dbReference type="InterPro" id="IPR013767">
    <property type="entry name" value="PAS_fold"/>
</dbReference>
<evidence type="ECO:0000256" key="8">
    <source>
        <dbReference type="ARBA" id="ARBA00022692"/>
    </source>
</evidence>
<feature type="domain" description="PAS" evidence="14">
    <location>
        <begin position="1187"/>
        <end position="1257"/>
    </location>
</feature>
<evidence type="ECO:0000256" key="1">
    <source>
        <dbReference type="ARBA" id="ARBA00000085"/>
    </source>
</evidence>
<dbReference type="SUPFAM" id="SSF47384">
    <property type="entry name" value="Homodimeric domain of signal transducing histidine kinase"/>
    <property type="match status" value="1"/>
</dbReference>
<dbReference type="CDD" id="cd00130">
    <property type="entry name" value="PAS"/>
    <property type="match status" value="7"/>
</dbReference>
<dbReference type="InterPro" id="IPR013655">
    <property type="entry name" value="PAS_fold_3"/>
</dbReference>
<evidence type="ECO:0000256" key="7">
    <source>
        <dbReference type="ARBA" id="ARBA00022679"/>
    </source>
</evidence>
<dbReference type="Pfam" id="PF08447">
    <property type="entry name" value="PAS_3"/>
    <property type="match status" value="4"/>
</dbReference>
<keyword evidence="7" id="KW-0808">Transferase</keyword>
<feature type="domain" description="PAS" evidence="14">
    <location>
        <begin position="897"/>
        <end position="968"/>
    </location>
</feature>
<evidence type="ECO:0000259" key="15">
    <source>
        <dbReference type="PROSITE" id="PS50113"/>
    </source>
</evidence>
<keyword evidence="8" id="KW-0812">Transmembrane</keyword>
<dbReference type="Proteomes" id="UP000189981">
    <property type="component" value="Unassembled WGS sequence"/>
</dbReference>
<keyword evidence="17" id="KW-1185">Reference proteome</keyword>
<dbReference type="InterPro" id="IPR003018">
    <property type="entry name" value="GAF"/>
</dbReference>
<dbReference type="Pfam" id="PF13426">
    <property type="entry name" value="PAS_9"/>
    <property type="match status" value="1"/>
</dbReference>
<keyword evidence="9" id="KW-0677">Repeat</keyword>
<evidence type="ECO:0000256" key="9">
    <source>
        <dbReference type="ARBA" id="ARBA00022737"/>
    </source>
</evidence>
<evidence type="ECO:0000259" key="14">
    <source>
        <dbReference type="PROSITE" id="PS50112"/>
    </source>
</evidence>
<evidence type="ECO:0000256" key="6">
    <source>
        <dbReference type="ARBA" id="ARBA00022553"/>
    </source>
</evidence>
<dbReference type="InterPro" id="IPR000014">
    <property type="entry name" value="PAS"/>
</dbReference>
<dbReference type="EMBL" id="FUYR01000001">
    <property type="protein sequence ID" value="SKB32083.1"/>
    <property type="molecule type" value="Genomic_DNA"/>
</dbReference>
<dbReference type="Pfam" id="PF13185">
    <property type="entry name" value="GAF_2"/>
    <property type="match status" value="1"/>
</dbReference>